<gene>
    <name evidence="2" type="ORF">FHG71_17005</name>
</gene>
<keyword evidence="1" id="KW-0732">Signal</keyword>
<sequence>MRRATLSVLLPLALWPATGLAQEGPSFDCRDAGTRTEIAICADPGLVRLERRMYDAYLDLVERIGAREARRIADELLIRRQACEGDTDCIAERLLVSTEVFDQRGRSATELAGLAEPEVTPAAEPPDLPLAAQAPLSLDAAAPPESAPVPPLRPRRDRDLARVEIAPGDLDAAIAGAELASSDAAGEGASPDAMAPFDTPLSWAFMDLEREARADLQRNLQEAGLLDGPAEGTWTRGTLTAIEAFLTTPEGQSFDATTASGAALALDFLGSDAFAAARGEALGAEPDPLASTEW</sequence>
<protein>
    <recommendedName>
        <fullName evidence="4">DUF1311 domain-containing protein</fullName>
    </recommendedName>
</protein>
<comment type="caution">
    <text evidence="2">The sequence shown here is derived from an EMBL/GenBank/DDBJ whole genome shotgun (WGS) entry which is preliminary data.</text>
</comment>
<keyword evidence="3" id="KW-1185">Reference proteome</keyword>
<evidence type="ECO:0000313" key="2">
    <source>
        <dbReference type="EMBL" id="TNC65967.1"/>
    </source>
</evidence>
<reference evidence="2 3" key="1">
    <citation type="submission" date="2019-06" db="EMBL/GenBank/DDBJ databases">
        <authorList>
            <person name="Jiang L."/>
        </authorList>
    </citation>
    <scope>NUCLEOTIDE SEQUENCE [LARGE SCALE GENOMIC DNA]</scope>
    <source>
        <strain evidence="2 3">YIM 48858</strain>
    </source>
</reference>
<dbReference type="RefSeq" id="WP_139082896.1">
    <property type="nucleotide sequence ID" value="NZ_VDFV01000035.1"/>
</dbReference>
<dbReference type="AlphaFoldDB" id="A0A5C4N8Q9"/>
<name>A0A5C4N8Q9_9RHOB</name>
<dbReference type="EMBL" id="VDFV01000035">
    <property type="protein sequence ID" value="TNC65967.1"/>
    <property type="molecule type" value="Genomic_DNA"/>
</dbReference>
<accession>A0A5C4N8Q9</accession>
<dbReference type="OrthoDB" id="8453064at2"/>
<evidence type="ECO:0008006" key="4">
    <source>
        <dbReference type="Google" id="ProtNLM"/>
    </source>
</evidence>
<evidence type="ECO:0000256" key="1">
    <source>
        <dbReference type="SAM" id="SignalP"/>
    </source>
</evidence>
<proteinExistence type="predicted"/>
<feature type="signal peptide" evidence="1">
    <location>
        <begin position="1"/>
        <end position="21"/>
    </location>
</feature>
<dbReference type="Proteomes" id="UP000305709">
    <property type="component" value="Unassembled WGS sequence"/>
</dbReference>
<evidence type="ECO:0000313" key="3">
    <source>
        <dbReference type="Proteomes" id="UP000305709"/>
    </source>
</evidence>
<feature type="chain" id="PRO_5022849959" description="DUF1311 domain-containing protein" evidence="1">
    <location>
        <begin position="22"/>
        <end position="294"/>
    </location>
</feature>
<organism evidence="2 3">
    <name type="scientific">Rubellimicrobium roseum</name>
    <dbReference type="NCBI Taxonomy" id="687525"/>
    <lineage>
        <taxon>Bacteria</taxon>
        <taxon>Pseudomonadati</taxon>
        <taxon>Pseudomonadota</taxon>
        <taxon>Alphaproteobacteria</taxon>
        <taxon>Rhodobacterales</taxon>
        <taxon>Roseobacteraceae</taxon>
        <taxon>Rubellimicrobium</taxon>
    </lineage>
</organism>